<accession>A0AA88T159</accession>
<dbReference type="InterPro" id="IPR015149">
    <property type="entry name" value="Tme5_EGF-like"/>
</dbReference>
<dbReference type="InterPro" id="IPR016187">
    <property type="entry name" value="CTDL_fold"/>
</dbReference>
<evidence type="ECO:0000256" key="12">
    <source>
        <dbReference type="ARBA" id="ARBA00045242"/>
    </source>
</evidence>
<feature type="disulfide bond" evidence="14">
    <location>
        <begin position="374"/>
        <end position="384"/>
    </location>
</feature>
<dbReference type="PIRSF" id="PIRSF001775">
    <property type="entry name" value="CD93/CD141"/>
    <property type="match status" value="1"/>
</dbReference>
<evidence type="ECO:0000256" key="6">
    <source>
        <dbReference type="ARBA" id="ARBA00022734"/>
    </source>
</evidence>
<keyword evidence="7" id="KW-0677">Repeat</keyword>
<dbReference type="InterPro" id="IPR000742">
    <property type="entry name" value="EGF"/>
</dbReference>
<dbReference type="SMART" id="SM00179">
    <property type="entry name" value="EGF_CA"/>
    <property type="match status" value="2"/>
</dbReference>
<dbReference type="InterPro" id="IPR051505">
    <property type="entry name" value="C-type_lectin_domain"/>
</dbReference>
<evidence type="ECO:0000256" key="11">
    <source>
        <dbReference type="ARBA" id="ARBA00023157"/>
    </source>
</evidence>
<dbReference type="GO" id="GO:0016020">
    <property type="term" value="C:membrane"/>
    <property type="evidence" value="ECO:0007669"/>
    <property type="project" value="UniProtKB-SubCell"/>
</dbReference>
<dbReference type="InterPro" id="IPR000152">
    <property type="entry name" value="EGF-type_Asp/Asn_hydroxyl_site"/>
</dbReference>
<evidence type="ECO:0000256" key="9">
    <source>
        <dbReference type="ARBA" id="ARBA00022989"/>
    </source>
</evidence>
<keyword evidence="3 14" id="KW-0245">EGF-like domain</keyword>
<dbReference type="Proteomes" id="UP001187415">
    <property type="component" value="Unassembled WGS sequence"/>
</dbReference>
<keyword evidence="19" id="KW-1185">Reference proteome</keyword>
<dbReference type="InterPro" id="IPR026823">
    <property type="entry name" value="cEGF"/>
</dbReference>
<evidence type="ECO:0000313" key="19">
    <source>
        <dbReference type="Proteomes" id="UP001187415"/>
    </source>
</evidence>
<keyword evidence="5 16" id="KW-0732">Signal</keyword>
<sequence>MIRTTHCRLLAVFLLLGLEEAVLSQRGHCARDQCVAVFQESNNFPGAEARCKRSNGELLMYRPERPLASVLNGSRGLFWVRTVEGSVADLQMCSSVSVTAGFNLTTTPCRDTLDGFLCQYTLKDPCGRLQGVEGAQVRYVTHDNFEVFDSDTFPQGTSAIVEKVGGKYPESKHLCFEGNWLRAPWICEVLNGGCEHGCDQTNKTCTCPAKKILHPNNISCNEEPCAECPHGLNAKEGDAYPSTCDSGYRLAHDGRSCVDVDECKEQDECTGPGEQCVNTKGNFRDGECVNVSICRKCEHMQCERIGKVYQCKCREGFRVSPRDPTLCEKHCTERDCPATCVAVPKAREMQCFCPHGYIKDVRNHTTICTDIDECELQRQCDHTCENFFGGFRCLCDEGYSLHNNYMCQIDENEEDDGSGSVASHPTPGSAHPAAVPPYIKTGSVLGITVFMVLCMAMLFILARKISKRCGKFNISTFKTPDIDIFYLHQATTDTYKRLSFDKQFKNDSHRF</sequence>
<dbReference type="InterPro" id="IPR049883">
    <property type="entry name" value="NOTCH1_EGF-like"/>
</dbReference>
<evidence type="ECO:0000256" key="16">
    <source>
        <dbReference type="SAM" id="SignalP"/>
    </source>
</evidence>
<evidence type="ECO:0000256" key="5">
    <source>
        <dbReference type="ARBA" id="ARBA00022729"/>
    </source>
</evidence>
<gene>
    <name evidence="18" type="ORF">Q5P01_005290</name>
</gene>
<feature type="domain" description="EGF-like" evidence="17">
    <location>
        <begin position="370"/>
        <end position="408"/>
    </location>
</feature>
<evidence type="ECO:0000256" key="14">
    <source>
        <dbReference type="PROSITE-ProRule" id="PRU00076"/>
    </source>
</evidence>
<evidence type="ECO:0000313" key="18">
    <source>
        <dbReference type="EMBL" id="KAK2856555.1"/>
    </source>
</evidence>
<evidence type="ECO:0000256" key="15">
    <source>
        <dbReference type="SAM" id="Phobius"/>
    </source>
</evidence>
<keyword evidence="9 15" id="KW-1133">Transmembrane helix</keyword>
<evidence type="ECO:0000256" key="3">
    <source>
        <dbReference type="ARBA" id="ARBA00022536"/>
    </source>
</evidence>
<dbReference type="PANTHER" id="PTHR14789">
    <property type="entry name" value="CHONDROLECTIN VARIANT CHODLFDELTAE"/>
    <property type="match status" value="1"/>
</dbReference>
<feature type="transmembrane region" description="Helical" evidence="15">
    <location>
        <begin position="444"/>
        <end position="462"/>
    </location>
</feature>
<dbReference type="GO" id="GO:0004888">
    <property type="term" value="F:transmembrane signaling receptor activity"/>
    <property type="evidence" value="ECO:0007669"/>
    <property type="project" value="InterPro"/>
</dbReference>
<keyword evidence="11 14" id="KW-1015">Disulfide bond</keyword>
<dbReference type="CDD" id="cd00054">
    <property type="entry name" value="EGF_CA"/>
    <property type="match status" value="1"/>
</dbReference>
<evidence type="ECO:0000256" key="10">
    <source>
        <dbReference type="ARBA" id="ARBA00023136"/>
    </source>
</evidence>
<evidence type="ECO:0000256" key="1">
    <source>
        <dbReference type="ARBA" id="ARBA00004479"/>
    </source>
</evidence>
<dbReference type="PROSITE" id="PS01186">
    <property type="entry name" value="EGF_2"/>
    <property type="match status" value="1"/>
</dbReference>
<keyword evidence="8" id="KW-0654">Proteoglycan</keyword>
<dbReference type="Pfam" id="PF07645">
    <property type="entry name" value="EGF_CA"/>
    <property type="match status" value="1"/>
</dbReference>
<feature type="signal peptide" evidence="16">
    <location>
        <begin position="1"/>
        <end position="24"/>
    </location>
</feature>
<evidence type="ECO:0000256" key="7">
    <source>
        <dbReference type="ARBA" id="ARBA00022737"/>
    </source>
</evidence>
<evidence type="ECO:0000256" key="4">
    <source>
        <dbReference type="ARBA" id="ARBA00022692"/>
    </source>
</evidence>
<evidence type="ECO:0000256" key="2">
    <source>
        <dbReference type="ARBA" id="ARBA00019822"/>
    </source>
</evidence>
<keyword evidence="8" id="KW-0325">Glycoprotein</keyword>
<comment type="function">
    <text evidence="12">Endothelial cell receptor that plays a critical role in regulating several physiological processes including hemostasis, coagulation, fibrinolysis, inflammation, and angiogenesis. Acts as a cofactor for thrombin activation of protein C/PROC on the surface of vascular endothelial cells leading to initiation of the activated protein C anticoagulant pathway. Also accelerates the activation of the plasma carboxypeptidase B2/CPB2, which catalyzes removal of C-terminal basic amino acids from its substrates including kinins or anaphylatoxins leading to fibrinolysis inhibition. Plays critical protective roles in changing the cleavage specificity of protease-activated receptor 1/PAR1, inhibiting endothelial cell permeability and inflammation. Suppresses inflammation distinctly from its anticoagulant cofactor activity by sequestering HMGB1 thereby preventing it from engaging cellular receptors such as RAGE and contributing to the inflammatory response.</text>
</comment>
<dbReference type="InterPro" id="IPR018097">
    <property type="entry name" value="EGF_Ca-bd_CS"/>
</dbReference>
<protein>
    <recommendedName>
        <fullName evidence="2">Thrombomodulin</fullName>
    </recommendedName>
</protein>
<keyword evidence="6" id="KW-0430">Lectin</keyword>
<dbReference type="PROSITE" id="PS50026">
    <property type="entry name" value="EGF_3"/>
    <property type="match status" value="1"/>
</dbReference>
<name>A0AA88T159_CHASR</name>
<evidence type="ECO:0000259" key="17">
    <source>
        <dbReference type="PROSITE" id="PS50026"/>
    </source>
</evidence>
<dbReference type="PROSITE" id="PS01187">
    <property type="entry name" value="EGF_CA"/>
    <property type="match status" value="1"/>
</dbReference>
<evidence type="ECO:0000256" key="13">
    <source>
        <dbReference type="ARBA" id="ARBA00046453"/>
    </source>
</evidence>
<dbReference type="PROSITE" id="PS00010">
    <property type="entry name" value="ASX_HYDROXYL"/>
    <property type="match status" value="1"/>
</dbReference>
<keyword evidence="4 15" id="KW-0812">Transmembrane</keyword>
<dbReference type="SUPFAM" id="SSF57196">
    <property type="entry name" value="EGF/Laminin"/>
    <property type="match status" value="1"/>
</dbReference>
<dbReference type="SMART" id="SM00181">
    <property type="entry name" value="EGF"/>
    <property type="match status" value="4"/>
</dbReference>
<dbReference type="Pfam" id="PF09064">
    <property type="entry name" value="EGF_Tme5"/>
    <property type="match status" value="1"/>
</dbReference>
<evidence type="ECO:0000256" key="8">
    <source>
        <dbReference type="ARBA" id="ARBA00022974"/>
    </source>
</evidence>
<dbReference type="PANTHER" id="PTHR14789:SF9">
    <property type="entry name" value="THROMBOMODULIN"/>
    <property type="match status" value="1"/>
</dbReference>
<dbReference type="EMBL" id="JAUPFM010000003">
    <property type="protein sequence ID" value="KAK2856555.1"/>
    <property type="molecule type" value="Genomic_DNA"/>
</dbReference>
<dbReference type="Gene3D" id="2.10.25.10">
    <property type="entry name" value="Laminin"/>
    <property type="match status" value="3"/>
</dbReference>
<dbReference type="Pfam" id="PF12662">
    <property type="entry name" value="cEGF"/>
    <property type="match status" value="1"/>
</dbReference>
<dbReference type="InterPro" id="IPR001881">
    <property type="entry name" value="EGF-like_Ca-bd_dom"/>
</dbReference>
<dbReference type="SUPFAM" id="SSF57184">
    <property type="entry name" value="Growth factor receptor domain"/>
    <property type="match status" value="1"/>
</dbReference>
<feature type="chain" id="PRO_5041701502" description="Thrombomodulin" evidence="16">
    <location>
        <begin position="25"/>
        <end position="511"/>
    </location>
</feature>
<keyword evidence="10 15" id="KW-0472">Membrane</keyword>
<dbReference type="InterPro" id="IPR009030">
    <property type="entry name" value="Growth_fac_rcpt_cys_sf"/>
</dbReference>
<comment type="caution">
    <text evidence="18">The sequence shown here is derived from an EMBL/GenBank/DDBJ whole genome shotgun (WGS) entry which is preliminary data.</text>
</comment>
<organism evidence="18 19">
    <name type="scientific">Channa striata</name>
    <name type="common">Snakehead murrel</name>
    <name type="synonym">Ophicephalus striatus</name>
    <dbReference type="NCBI Taxonomy" id="64152"/>
    <lineage>
        <taxon>Eukaryota</taxon>
        <taxon>Metazoa</taxon>
        <taxon>Chordata</taxon>
        <taxon>Craniata</taxon>
        <taxon>Vertebrata</taxon>
        <taxon>Euteleostomi</taxon>
        <taxon>Actinopterygii</taxon>
        <taxon>Neopterygii</taxon>
        <taxon>Teleostei</taxon>
        <taxon>Neoteleostei</taxon>
        <taxon>Acanthomorphata</taxon>
        <taxon>Anabantaria</taxon>
        <taxon>Anabantiformes</taxon>
        <taxon>Channoidei</taxon>
        <taxon>Channidae</taxon>
        <taxon>Channa</taxon>
    </lineage>
</organism>
<dbReference type="SUPFAM" id="SSF56436">
    <property type="entry name" value="C-type lectin-like"/>
    <property type="match status" value="1"/>
</dbReference>
<comment type="subcellular location">
    <subcellularLocation>
        <location evidence="1">Membrane</location>
        <topology evidence="1">Single-pass type I membrane protein</topology>
    </subcellularLocation>
</comment>
<dbReference type="GO" id="GO:0030246">
    <property type="term" value="F:carbohydrate binding"/>
    <property type="evidence" value="ECO:0007669"/>
    <property type="project" value="UniProtKB-KW"/>
</dbReference>
<reference evidence="18" key="1">
    <citation type="submission" date="2023-07" db="EMBL/GenBank/DDBJ databases">
        <title>Chromosome-level Genome Assembly of Striped Snakehead (Channa striata).</title>
        <authorList>
            <person name="Liu H."/>
        </authorList>
    </citation>
    <scope>NUCLEOTIDE SEQUENCE</scope>
    <source>
        <strain evidence="18">Gz</strain>
        <tissue evidence="18">Muscle</tissue>
    </source>
</reference>
<dbReference type="AlphaFoldDB" id="A0AA88T159"/>
<dbReference type="GO" id="GO:0005509">
    <property type="term" value="F:calcium ion binding"/>
    <property type="evidence" value="ECO:0007669"/>
    <property type="project" value="InterPro"/>
</dbReference>
<proteinExistence type="predicted"/>
<comment type="subunit">
    <text evidence="13">Interacts with ITGAL, ITGAM and ITGB2. Interacts with thrombin/F2; this interaction switches the specificity of thrombin from a procoagulant to an anticoagulant and antifibrinolytic protease. Interacts with ANGP1 and ANGP2; these interactions significantly inhibit the generation of activated PC and TAFIa/CPB2 by the thrombin/thrombomodulin complex. Interacts with PF4; this interaction enhances generation of activated protein C. Interacts with HMGB1; this interaction inhibits HMGB1 inflammatory activity.</text>
</comment>
<comment type="caution">
    <text evidence="14">Lacks conserved residue(s) required for the propagation of feature annotation.</text>
</comment>